<dbReference type="EMBL" id="BHXQ01000001">
    <property type="protein sequence ID" value="GCC50544.1"/>
    <property type="molecule type" value="Genomic_DNA"/>
</dbReference>
<accession>A0A401U6F8</accession>
<reference evidence="1 2" key="1">
    <citation type="submission" date="2018-11" db="EMBL/GenBank/DDBJ databases">
        <title>Chryseotalea sanarue gen. nov., sp., nov., a member of the family Cytophagaceae, isolated from a brackish lake in Hamamatsu Japan.</title>
        <authorList>
            <person name="Maejima Y."/>
            <person name="Iino T."/>
            <person name="Muraguchi Y."/>
            <person name="Fukuda K."/>
            <person name="Ohkuma M."/>
            <person name="Moriuchi R."/>
            <person name="Dohra H."/>
            <person name="Kimbara K."/>
            <person name="Shintani M."/>
        </authorList>
    </citation>
    <scope>NUCLEOTIDE SEQUENCE [LARGE SCALE GENOMIC DNA]</scope>
    <source>
        <strain evidence="1 2">Ys</strain>
    </source>
</reference>
<dbReference type="Proteomes" id="UP000288227">
    <property type="component" value="Unassembled WGS sequence"/>
</dbReference>
<dbReference type="Pfam" id="PF08811">
    <property type="entry name" value="DUF1800"/>
    <property type="match status" value="1"/>
</dbReference>
<organism evidence="1 2">
    <name type="scientific">Chryseotalea sanaruensis</name>
    <dbReference type="NCBI Taxonomy" id="2482724"/>
    <lineage>
        <taxon>Bacteria</taxon>
        <taxon>Pseudomonadati</taxon>
        <taxon>Bacteroidota</taxon>
        <taxon>Cytophagia</taxon>
        <taxon>Cytophagales</taxon>
        <taxon>Chryseotaleaceae</taxon>
        <taxon>Chryseotalea</taxon>
    </lineage>
</organism>
<dbReference type="RefSeq" id="WP_127121166.1">
    <property type="nucleotide sequence ID" value="NZ_BHXQ01000001.1"/>
</dbReference>
<dbReference type="AlphaFoldDB" id="A0A401U6F8"/>
<name>A0A401U6F8_9BACT</name>
<protein>
    <submittedName>
        <fullName evidence="1">DUF1800 domain-containing protein</fullName>
    </submittedName>
</protein>
<dbReference type="OrthoDB" id="9772295at2"/>
<gene>
    <name evidence="1" type="ORF">SanaruYs_07590</name>
</gene>
<evidence type="ECO:0000313" key="1">
    <source>
        <dbReference type="EMBL" id="GCC50544.1"/>
    </source>
</evidence>
<evidence type="ECO:0000313" key="2">
    <source>
        <dbReference type="Proteomes" id="UP000288227"/>
    </source>
</evidence>
<dbReference type="InterPro" id="IPR014917">
    <property type="entry name" value="DUF1800"/>
</dbReference>
<sequence>MPLIELNEPLGYKRALHLLRRCTFGFTKQDIEDTFENLTPRQAITQLFRQILPDPPLPINPQTNQEWVESGIYAADQMDGELQEAFKRWFVGQMMASGLPANQKLAYSAREKIVYFLHTHFTTIQEKVGNSRSLYFQNALYRMFALDDMPPPTFPDLPIPPPPLELNFKNLTVKVSVDNAMIALLDGNLNVKGSPNENYSRELFELYSIGRGLEGSLPEATEQGDYIVYKEQDVQAAARVLSGWTTNTDFDSITDPNVTLDPETQLPRGRVRGNALDASGHDNDPKIFSNRMPGTISADPLLLNGNRATEESALEEIRQLVDLIYAQPETAKHICRKLYRFFVYHEITPAIDSTIIEEMANAFTNSGFKLQTVIENLLCSEIFYEAAPGVGDDTYGGIIKSPLELVMNTVGSFGVSVPDQSTDLTSFYTITGEIISVADNQGMNFFQPFDVAGYEAYHQFPIYHRSWINVNYLTRRYDFIRNIVNPLSDSPLKIDVYQFVKDNVPDAIAGNARDLVIELCGYFLPVSDNLTFDEDADDGVSGITAERLKYFLNVFLSDIDPDPEAAWTQRWTSGVGISTATEQLQRLFNVLLQTPEYQLQ</sequence>
<keyword evidence="2" id="KW-1185">Reference proteome</keyword>
<proteinExistence type="predicted"/>
<comment type="caution">
    <text evidence="1">The sequence shown here is derived from an EMBL/GenBank/DDBJ whole genome shotgun (WGS) entry which is preliminary data.</text>
</comment>